<evidence type="ECO:0000313" key="3">
    <source>
        <dbReference type="Proteomes" id="UP001356095"/>
    </source>
</evidence>
<dbReference type="EMBL" id="JAUZMY010000003">
    <property type="protein sequence ID" value="MEE2036471.1"/>
    <property type="molecule type" value="Genomic_DNA"/>
</dbReference>
<dbReference type="RefSeq" id="WP_330090274.1">
    <property type="nucleotide sequence ID" value="NZ_JAUZMY010000003.1"/>
</dbReference>
<evidence type="ECO:0000256" key="1">
    <source>
        <dbReference type="SAM" id="MobiDB-lite"/>
    </source>
</evidence>
<protein>
    <submittedName>
        <fullName evidence="2">Uncharacterized protein</fullName>
    </submittedName>
</protein>
<sequence length="110" mass="11297">MGEPVSGGTGVNADDAYAGGSASADAAARLRDLPTDFDEAVQAAKSAVSPAPGVTGWGSFGADHTQHMVDVKEHARTLAENIQDGSYEAAVTDIEAAEEYHIPINGPQPF</sequence>
<feature type="compositionally biased region" description="Low complexity" evidence="1">
    <location>
        <begin position="13"/>
        <end position="25"/>
    </location>
</feature>
<organism evidence="2 3">
    <name type="scientific">Nocardiopsis codii</name>
    <dbReference type="NCBI Taxonomy" id="3065942"/>
    <lineage>
        <taxon>Bacteria</taxon>
        <taxon>Bacillati</taxon>
        <taxon>Actinomycetota</taxon>
        <taxon>Actinomycetes</taxon>
        <taxon>Streptosporangiales</taxon>
        <taxon>Nocardiopsidaceae</taxon>
        <taxon>Nocardiopsis</taxon>
    </lineage>
</organism>
<feature type="compositionally biased region" description="Gly residues" evidence="1">
    <location>
        <begin position="1"/>
        <end position="10"/>
    </location>
</feature>
<evidence type="ECO:0000313" key="2">
    <source>
        <dbReference type="EMBL" id="MEE2036471.1"/>
    </source>
</evidence>
<proteinExistence type="predicted"/>
<dbReference type="Proteomes" id="UP001356095">
    <property type="component" value="Unassembled WGS sequence"/>
</dbReference>
<gene>
    <name evidence="2" type="ORF">Q8791_04440</name>
</gene>
<comment type="caution">
    <text evidence="2">The sequence shown here is derived from an EMBL/GenBank/DDBJ whole genome shotgun (WGS) entry which is preliminary data.</text>
</comment>
<reference evidence="2 3" key="1">
    <citation type="submission" date="2023-08" db="EMBL/GenBank/DDBJ databases">
        <authorList>
            <person name="Girao M."/>
            <person name="Carvalho M.F."/>
        </authorList>
    </citation>
    <scope>NUCLEOTIDE SEQUENCE [LARGE SCALE GENOMIC DNA]</scope>
    <source>
        <strain evidence="2 3">CT-R113</strain>
    </source>
</reference>
<feature type="region of interest" description="Disordered" evidence="1">
    <location>
        <begin position="1"/>
        <end position="25"/>
    </location>
</feature>
<name>A0ABU7K2J3_9ACTN</name>
<keyword evidence="3" id="KW-1185">Reference proteome</keyword>
<accession>A0ABU7K2J3</accession>